<name>A0A4Q7U7U5_9MICO</name>
<comment type="caution">
    <text evidence="2">The sequence shown here is derived from an EMBL/GenBank/DDBJ whole genome shotgun (WGS) entry which is preliminary data.</text>
</comment>
<dbReference type="Proteomes" id="UP000291832">
    <property type="component" value="Unassembled WGS sequence"/>
</dbReference>
<dbReference type="PANTHER" id="PTHR42760">
    <property type="entry name" value="SHORT-CHAIN DEHYDROGENASES/REDUCTASES FAMILY MEMBER"/>
    <property type="match status" value="1"/>
</dbReference>
<dbReference type="PRINTS" id="PR00081">
    <property type="entry name" value="GDHRDH"/>
</dbReference>
<gene>
    <name evidence="2" type="ORF">EV139_0324</name>
</gene>
<accession>A0A4Q7U7U5</accession>
<dbReference type="RefSeq" id="WP_130452569.1">
    <property type="nucleotide sequence ID" value="NZ_QYAG01000004.1"/>
</dbReference>
<comment type="similarity">
    <text evidence="1">Belongs to the short-chain dehydrogenases/reductases (SDR) family.</text>
</comment>
<dbReference type="AlphaFoldDB" id="A0A4Q7U7U5"/>
<protein>
    <submittedName>
        <fullName evidence="2">2-deoxy-D-gluconate 3-dehydrogenase</fullName>
    </submittedName>
</protein>
<evidence type="ECO:0000256" key="1">
    <source>
        <dbReference type="ARBA" id="ARBA00006484"/>
    </source>
</evidence>
<evidence type="ECO:0000313" key="3">
    <source>
        <dbReference type="Proteomes" id="UP000291832"/>
    </source>
</evidence>
<dbReference type="OrthoDB" id="9804774at2"/>
<reference evidence="2 3" key="1">
    <citation type="journal article" date="2015" name="Stand. Genomic Sci.">
        <title>Genomic Encyclopedia of Bacterial and Archaeal Type Strains, Phase III: the genomes of soil and plant-associated and newly described type strains.</title>
        <authorList>
            <person name="Whitman W.B."/>
            <person name="Woyke T."/>
            <person name="Klenk H.P."/>
            <person name="Zhou Y."/>
            <person name="Lilburn T.G."/>
            <person name="Beck B.J."/>
            <person name="De Vos P."/>
            <person name="Vandamme P."/>
            <person name="Eisen J.A."/>
            <person name="Garrity G."/>
            <person name="Hugenholtz P."/>
            <person name="Kyrpides N.C."/>
        </authorList>
    </citation>
    <scope>NUCLEOTIDE SEQUENCE [LARGE SCALE GENOMIC DNA]</scope>
    <source>
        <strain evidence="2 3">RF6</strain>
    </source>
</reference>
<dbReference type="SUPFAM" id="SSF51735">
    <property type="entry name" value="NAD(P)-binding Rossmann-fold domains"/>
    <property type="match status" value="1"/>
</dbReference>
<dbReference type="Gene3D" id="3.40.50.720">
    <property type="entry name" value="NAD(P)-binding Rossmann-like Domain"/>
    <property type="match status" value="1"/>
</dbReference>
<dbReference type="Pfam" id="PF13561">
    <property type="entry name" value="adh_short_C2"/>
    <property type="match status" value="1"/>
</dbReference>
<organism evidence="2 3">
    <name type="scientific">Leucobacter luti</name>
    <dbReference type="NCBI Taxonomy" id="340320"/>
    <lineage>
        <taxon>Bacteria</taxon>
        <taxon>Bacillati</taxon>
        <taxon>Actinomycetota</taxon>
        <taxon>Actinomycetes</taxon>
        <taxon>Micrococcales</taxon>
        <taxon>Microbacteriaceae</taxon>
        <taxon>Leucobacter</taxon>
    </lineage>
</organism>
<dbReference type="EMBL" id="SHKI01000002">
    <property type="protein sequence ID" value="RZT68598.1"/>
    <property type="molecule type" value="Genomic_DNA"/>
</dbReference>
<evidence type="ECO:0000313" key="2">
    <source>
        <dbReference type="EMBL" id="RZT68598.1"/>
    </source>
</evidence>
<sequence length="243" mass="25117">MIECTDSPGLVISGHASPVVVALASLAIERGWRVAFVGTAKARAFGSLPVQCHTLSPSDPDGVESVLSQLSSQWRRAPAALVYATHAEHTVAAVTESVAGWRDVQRQLGAAFLFAQAGVREMLRLRGGAPVDDGAVVFLGDASASRGIAGLPRVSPGAAAAGLAGMTRQLAVEWGPFGVRVNLLRVGLVAGEDAPTRELAQRLPLGRAGTPEEIAETCYYLISRSSSYVTGVALAADGGFLAT</sequence>
<keyword evidence="3" id="KW-1185">Reference proteome</keyword>
<dbReference type="InterPro" id="IPR002347">
    <property type="entry name" value="SDR_fam"/>
</dbReference>
<dbReference type="InterPro" id="IPR036291">
    <property type="entry name" value="NAD(P)-bd_dom_sf"/>
</dbReference>
<dbReference type="GO" id="GO:0016616">
    <property type="term" value="F:oxidoreductase activity, acting on the CH-OH group of donors, NAD or NADP as acceptor"/>
    <property type="evidence" value="ECO:0007669"/>
    <property type="project" value="TreeGrafter"/>
</dbReference>
<proteinExistence type="inferred from homology"/>